<name>A0ABM9EIZ8_9HYPH</name>
<reference evidence="1 2" key="1">
    <citation type="submission" date="2022-03" db="EMBL/GenBank/DDBJ databases">
        <authorList>
            <person name="Brunel B."/>
        </authorList>
    </citation>
    <scope>NUCLEOTIDE SEQUENCE [LARGE SCALE GENOMIC DNA]</scope>
    <source>
        <strain evidence="1">STM5069sample</strain>
    </source>
</reference>
<sequence>MTAIETTHALEYEADQYDVKVPEKLTDAKTGEKIVAALRKWNKRNDRAA</sequence>
<evidence type="ECO:0000313" key="1">
    <source>
        <dbReference type="EMBL" id="CAH2409372.1"/>
    </source>
</evidence>
<proteinExistence type="predicted"/>
<comment type="caution">
    <text evidence="1">The sequence shown here is derived from an EMBL/GenBank/DDBJ whole genome shotgun (WGS) entry which is preliminary data.</text>
</comment>
<dbReference type="Proteomes" id="UP001153050">
    <property type="component" value="Unassembled WGS sequence"/>
</dbReference>
<keyword evidence="2" id="KW-1185">Reference proteome</keyword>
<gene>
    <name evidence="1" type="ORF">MES5069_830019</name>
</gene>
<evidence type="ECO:0000313" key="2">
    <source>
        <dbReference type="Proteomes" id="UP001153050"/>
    </source>
</evidence>
<dbReference type="RefSeq" id="WP_254022447.1">
    <property type="nucleotide sequence ID" value="NZ_CAKXZT010000183.1"/>
</dbReference>
<organism evidence="1 2">
    <name type="scientific">Mesorhizobium escarrei</name>
    <dbReference type="NCBI Taxonomy" id="666018"/>
    <lineage>
        <taxon>Bacteria</taxon>
        <taxon>Pseudomonadati</taxon>
        <taxon>Pseudomonadota</taxon>
        <taxon>Alphaproteobacteria</taxon>
        <taxon>Hyphomicrobiales</taxon>
        <taxon>Phyllobacteriaceae</taxon>
        <taxon>Mesorhizobium</taxon>
    </lineage>
</organism>
<dbReference type="EMBL" id="CAKXZT010000183">
    <property type="protein sequence ID" value="CAH2409372.1"/>
    <property type="molecule type" value="Genomic_DNA"/>
</dbReference>
<accession>A0ABM9EIZ8</accession>
<protein>
    <submittedName>
        <fullName evidence="1">Uncharacterized protein</fullName>
    </submittedName>
</protein>